<dbReference type="InterPro" id="IPR016161">
    <property type="entry name" value="Ald_DH/histidinol_DH"/>
</dbReference>
<reference evidence="2" key="1">
    <citation type="journal article" date="2020" name="Nat. Genet.">
        <title>Genomic diversifications of five Gossypium allopolyploid species and their impact on cotton improvement.</title>
        <authorList>
            <person name="Chen Z.J."/>
            <person name="Sreedasyam A."/>
            <person name="Ando A."/>
            <person name="Song Q."/>
            <person name="De Santiago L.M."/>
            <person name="Hulse-Kemp A.M."/>
            <person name="Ding M."/>
            <person name="Ye W."/>
            <person name="Kirkbride R.C."/>
            <person name="Jenkins J."/>
            <person name="Plott C."/>
            <person name="Lovell J."/>
            <person name="Lin Y.M."/>
            <person name="Vaughn R."/>
            <person name="Liu B."/>
            <person name="Simpson S."/>
            <person name="Scheffler B.E."/>
            <person name="Wen L."/>
            <person name="Saski C.A."/>
            <person name="Grover C.E."/>
            <person name="Hu G."/>
            <person name="Conover J.L."/>
            <person name="Carlson J.W."/>
            <person name="Shu S."/>
            <person name="Boston L.B."/>
            <person name="Williams M."/>
            <person name="Peterson D.G."/>
            <person name="McGee K."/>
            <person name="Jones D.C."/>
            <person name="Wendel J.F."/>
            <person name="Stelly D.M."/>
            <person name="Grimwood J."/>
            <person name="Schmutz J."/>
        </authorList>
    </citation>
    <scope>NUCLEOTIDE SEQUENCE [LARGE SCALE GENOMIC DNA]</scope>
    <source>
        <strain evidence="2">cv. TM-1</strain>
    </source>
</reference>
<sequence length="115" mass="12701">MRVLQVLAVSKILTSHLSRTHRPSASRQMSTAASSLKKSPIFRTLGLIGGKWIDAYDAKTIQVNNPSTGEIIAEVPFMALWRPMMPFLLRLMLLILGVNSLLLRGANTLENGMIL</sequence>
<dbReference type="InterPro" id="IPR016162">
    <property type="entry name" value="Ald_DH_N"/>
</dbReference>
<dbReference type="Gene3D" id="3.40.605.10">
    <property type="entry name" value="Aldehyde Dehydrogenase, Chain A, domain 1"/>
    <property type="match status" value="1"/>
</dbReference>
<dbReference type="RefSeq" id="XP_040943043.1">
    <property type="nucleotide sequence ID" value="XM_041087109.1"/>
</dbReference>
<gene>
    <name evidence="3" type="primary">LOC121213864</name>
</gene>
<dbReference type="SUPFAM" id="SSF53720">
    <property type="entry name" value="ALDH-like"/>
    <property type="match status" value="1"/>
</dbReference>
<protein>
    <submittedName>
        <fullName evidence="3">Succinate-semialdehyde dehydrogenase, mitochondrial-like</fullName>
    </submittedName>
</protein>
<evidence type="ECO:0000313" key="2">
    <source>
        <dbReference type="Proteomes" id="UP000818029"/>
    </source>
</evidence>
<dbReference type="GeneID" id="121213864"/>
<dbReference type="Proteomes" id="UP000818029">
    <property type="component" value="Chromosome D01"/>
</dbReference>
<keyword evidence="1" id="KW-0812">Transmembrane</keyword>
<proteinExistence type="predicted"/>
<keyword evidence="1" id="KW-0472">Membrane</keyword>
<name>A0ABM2ZK63_GOSHI</name>
<evidence type="ECO:0000313" key="3">
    <source>
        <dbReference type="RefSeq" id="XP_040943043.1"/>
    </source>
</evidence>
<reference evidence="3" key="2">
    <citation type="submission" date="2025-08" db="UniProtKB">
        <authorList>
            <consortium name="RefSeq"/>
        </authorList>
    </citation>
    <scope>IDENTIFICATION</scope>
</reference>
<accession>A0ABM2ZK63</accession>
<organism evidence="2 3">
    <name type="scientific">Gossypium hirsutum</name>
    <name type="common">Upland cotton</name>
    <name type="synonym">Gossypium mexicanum</name>
    <dbReference type="NCBI Taxonomy" id="3635"/>
    <lineage>
        <taxon>Eukaryota</taxon>
        <taxon>Viridiplantae</taxon>
        <taxon>Streptophyta</taxon>
        <taxon>Embryophyta</taxon>
        <taxon>Tracheophyta</taxon>
        <taxon>Spermatophyta</taxon>
        <taxon>Magnoliopsida</taxon>
        <taxon>eudicotyledons</taxon>
        <taxon>Gunneridae</taxon>
        <taxon>Pentapetalae</taxon>
        <taxon>rosids</taxon>
        <taxon>malvids</taxon>
        <taxon>Malvales</taxon>
        <taxon>Malvaceae</taxon>
        <taxon>Malvoideae</taxon>
        <taxon>Gossypium</taxon>
    </lineage>
</organism>
<keyword evidence="2" id="KW-1185">Reference proteome</keyword>
<keyword evidence="1" id="KW-1133">Transmembrane helix</keyword>
<feature type="transmembrane region" description="Helical" evidence="1">
    <location>
        <begin position="87"/>
        <end position="106"/>
    </location>
</feature>
<evidence type="ECO:0000256" key="1">
    <source>
        <dbReference type="SAM" id="Phobius"/>
    </source>
</evidence>